<evidence type="ECO:0000256" key="11">
    <source>
        <dbReference type="ARBA" id="ARBA00023315"/>
    </source>
</evidence>
<dbReference type="EMBL" id="JABEBT010000046">
    <property type="protein sequence ID" value="KAF7635161.1"/>
    <property type="molecule type" value="Genomic_DNA"/>
</dbReference>
<dbReference type="Proteomes" id="UP000605970">
    <property type="component" value="Unassembled WGS sequence"/>
</dbReference>
<evidence type="ECO:0000313" key="15">
    <source>
        <dbReference type="EMBL" id="KAF7635161.1"/>
    </source>
</evidence>
<reference evidence="15" key="1">
    <citation type="journal article" date="2020" name="Ecol. Evol.">
        <title>Genome structure and content of the rice root-knot nematode (Meloidogyne graminicola).</title>
        <authorList>
            <person name="Phan N.T."/>
            <person name="Danchin E.G.J."/>
            <person name="Klopp C."/>
            <person name="Perfus-Barbeoch L."/>
            <person name="Kozlowski D.K."/>
            <person name="Koutsovoulos G.D."/>
            <person name="Lopez-Roques C."/>
            <person name="Bouchez O."/>
            <person name="Zahm M."/>
            <person name="Besnard G."/>
            <person name="Bellafiore S."/>
        </authorList>
    </citation>
    <scope>NUCLEOTIDE SEQUENCE</scope>
    <source>
        <strain evidence="15">VN-18</strain>
    </source>
</reference>
<evidence type="ECO:0000259" key="13">
    <source>
        <dbReference type="Pfam" id="PF00108"/>
    </source>
</evidence>
<dbReference type="GO" id="GO:0006635">
    <property type="term" value="P:fatty acid beta-oxidation"/>
    <property type="evidence" value="ECO:0007669"/>
    <property type="project" value="TreeGrafter"/>
</dbReference>
<name>A0A8S9ZPG9_9BILA</name>
<evidence type="ECO:0000256" key="3">
    <source>
        <dbReference type="ARBA" id="ARBA00010982"/>
    </source>
</evidence>
<dbReference type="InterPro" id="IPR002155">
    <property type="entry name" value="Thiolase"/>
</dbReference>
<comment type="caution">
    <text evidence="15">The sequence shown here is derived from an EMBL/GenBank/DDBJ whole genome shotgun (WGS) entry which is preliminary data.</text>
</comment>
<dbReference type="GO" id="GO:0005739">
    <property type="term" value="C:mitochondrion"/>
    <property type="evidence" value="ECO:0007669"/>
    <property type="project" value="UniProtKB-SubCell"/>
</dbReference>
<comment type="pathway">
    <text evidence="2">Lipid metabolism.</text>
</comment>
<dbReference type="InterPro" id="IPR020615">
    <property type="entry name" value="Thiolase_acyl_enz_int_AS"/>
</dbReference>
<keyword evidence="10" id="KW-0496">Mitochondrion</keyword>
<dbReference type="InterPro" id="IPR020613">
    <property type="entry name" value="Thiolase_CS"/>
</dbReference>
<dbReference type="SUPFAM" id="SSF53901">
    <property type="entry name" value="Thiolase-like"/>
    <property type="match status" value="2"/>
</dbReference>
<evidence type="ECO:0000313" key="16">
    <source>
        <dbReference type="Proteomes" id="UP000605970"/>
    </source>
</evidence>
<feature type="domain" description="Thiolase N-terminal" evidence="13">
    <location>
        <begin position="9"/>
        <end position="264"/>
    </location>
</feature>
<dbReference type="PANTHER" id="PTHR18919">
    <property type="entry name" value="ACETYL-COA C-ACYLTRANSFERASE"/>
    <property type="match status" value="1"/>
</dbReference>
<evidence type="ECO:0000259" key="14">
    <source>
        <dbReference type="Pfam" id="PF02803"/>
    </source>
</evidence>
<dbReference type="InterPro" id="IPR020617">
    <property type="entry name" value="Thiolase_C"/>
</dbReference>
<keyword evidence="8" id="KW-0809">Transit peptide</keyword>
<evidence type="ECO:0000256" key="5">
    <source>
        <dbReference type="ARBA" id="ARBA00012705"/>
    </source>
</evidence>
<keyword evidence="7" id="KW-0479">Metal-binding</keyword>
<dbReference type="CDD" id="cd00751">
    <property type="entry name" value="thiolase"/>
    <property type="match status" value="1"/>
</dbReference>
<comment type="subcellular location">
    <subcellularLocation>
        <location evidence="1">Mitochondrion</location>
    </subcellularLocation>
</comment>
<dbReference type="FunFam" id="3.40.47.10:FF:000007">
    <property type="entry name" value="acetyl-CoA acetyltransferase, mitochondrial"/>
    <property type="match status" value="1"/>
</dbReference>
<dbReference type="InterPro" id="IPR016039">
    <property type="entry name" value="Thiolase-like"/>
</dbReference>
<dbReference type="Gene3D" id="3.40.47.10">
    <property type="match status" value="1"/>
</dbReference>
<dbReference type="InterPro" id="IPR020616">
    <property type="entry name" value="Thiolase_N"/>
</dbReference>
<dbReference type="OrthoDB" id="5404651at2759"/>
<evidence type="ECO:0000256" key="1">
    <source>
        <dbReference type="ARBA" id="ARBA00004173"/>
    </source>
</evidence>
<accession>A0A8S9ZPG9</accession>
<dbReference type="PANTHER" id="PTHR18919:SF156">
    <property type="entry name" value="ACETYL-COA ACETYLTRANSFERASE, MITOCHONDRIAL"/>
    <property type="match status" value="1"/>
</dbReference>
<evidence type="ECO:0000256" key="8">
    <source>
        <dbReference type="ARBA" id="ARBA00022946"/>
    </source>
</evidence>
<gene>
    <name evidence="15" type="ORF">Mgra_00005445</name>
</gene>
<dbReference type="GO" id="GO:0046872">
    <property type="term" value="F:metal ion binding"/>
    <property type="evidence" value="ECO:0007669"/>
    <property type="project" value="UniProtKB-KW"/>
</dbReference>
<evidence type="ECO:0000256" key="10">
    <source>
        <dbReference type="ARBA" id="ARBA00023128"/>
    </source>
</evidence>
<dbReference type="PROSITE" id="PS00098">
    <property type="entry name" value="THIOLASE_1"/>
    <property type="match status" value="1"/>
</dbReference>
<comment type="subunit">
    <text evidence="4">Homotetramer.</text>
</comment>
<keyword evidence="11 12" id="KW-0012">Acyltransferase</keyword>
<dbReference type="AlphaFoldDB" id="A0A8S9ZPG9"/>
<dbReference type="PROSITE" id="PS00099">
    <property type="entry name" value="THIOLASE_3"/>
    <property type="match status" value="1"/>
</dbReference>
<protein>
    <recommendedName>
        <fullName evidence="5">acetyl-CoA C-acetyltransferase</fullName>
        <ecNumber evidence="5">2.3.1.9</ecNumber>
    </recommendedName>
</protein>
<dbReference type="GO" id="GO:0003985">
    <property type="term" value="F:acetyl-CoA C-acetyltransferase activity"/>
    <property type="evidence" value="ECO:0007669"/>
    <property type="project" value="UniProtKB-EC"/>
</dbReference>
<evidence type="ECO:0000256" key="7">
    <source>
        <dbReference type="ARBA" id="ARBA00022723"/>
    </source>
</evidence>
<keyword evidence="16" id="KW-1185">Reference proteome</keyword>
<comment type="similarity">
    <text evidence="3 12">Belongs to the thiolase-like superfamily. Thiolase family.</text>
</comment>
<dbReference type="InterPro" id="IPR020610">
    <property type="entry name" value="Thiolase_AS"/>
</dbReference>
<dbReference type="EC" id="2.3.1.9" evidence="5"/>
<sequence length="592" mass="65854">MTTQILQEVFILEACRTPIGSFRSQLASVPAPELAAVCIKELIKRTDIPAKEVQEVFLGQVCQANVGQAPARQAALGAGLDIGVACTTVNKVCSSGLKSIMLAAQQIQTGHQQIVIGGGMESMSQVPYYLERGELPYGGANLIDGVVKDGLTNAYDKHVHMGICAEKTAKDYGIGREDQDEYAVQSYKRSAIAWENGSISKEIVPVEVKLRKGTQLVDKDEEFTKVDFDKLKQLRTVFQKENGTVTAGNASTLNDGACAALLTNSEIAKKYSIKPLAKIIAFADAATYPVDFPVAPVFVIPKLLSAASLKIEDISLFELNEAFSVVPLAAIKKLGLDPSKVNAHGGAVSLGHPIGMSGARILTHLVHALKPGQFGLAAICNGGGGASGMIIQKLKMFALLKRNFIPSFILPQESVIIPAATGTSQPLIMRIRRHKMNRHKYLKRLKRDWWQIKKRHAQKKQRAEDLFRVRMREMMAEFERFDPLEYVKETMEKAKLDWRVDVEPSGRKRFPHWSTLMSIEELYSVAKDDYIDKRYGLPSIEERPILDKLCSDYQHHYIVGPPNDFLDKMKKNEEEERRKILEMILTISLSEF</sequence>
<dbReference type="PROSITE" id="PS00737">
    <property type="entry name" value="THIOLASE_2"/>
    <property type="match status" value="1"/>
</dbReference>
<dbReference type="Pfam" id="PF02803">
    <property type="entry name" value="Thiolase_C"/>
    <property type="match status" value="1"/>
</dbReference>
<dbReference type="Pfam" id="PF00108">
    <property type="entry name" value="Thiolase_N"/>
    <property type="match status" value="1"/>
</dbReference>
<keyword evidence="9" id="KW-0630">Potassium</keyword>
<proteinExistence type="inferred from homology"/>
<evidence type="ECO:0000256" key="12">
    <source>
        <dbReference type="RuleBase" id="RU003557"/>
    </source>
</evidence>
<evidence type="ECO:0000256" key="9">
    <source>
        <dbReference type="ARBA" id="ARBA00022958"/>
    </source>
</evidence>
<dbReference type="NCBIfam" id="TIGR01930">
    <property type="entry name" value="AcCoA-C-Actrans"/>
    <property type="match status" value="1"/>
</dbReference>
<evidence type="ECO:0000256" key="6">
    <source>
        <dbReference type="ARBA" id="ARBA00022679"/>
    </source>
</evidence>
<keyword evidence="6 12" id="KW-0808">Transferase</keyword>
<organism evidence="15 16">
    <name type="scientific">Meloidogyne graminicola</name>
    <dbReference type="NCBI Taxonomy" id="189291"/>
    <lineage>
        <taxon>Eukaryota</taxon>
        <taxon>Metazoa</taxon>
        <taxon>Ecdysozoa</taxon>
        <taxon>Nematoda</taxon>
        <taxon>Chromadorea</taxon>
        <taxon>Rhabditida</taxon>
        <taxon>Tylenchina</taxon>
        <taxon>Tylenchomorpha</taxon>
        <taxon>Tylenchoidea</taxon>
        <taxon>Meloidogynidae</taxon>
        <taxon>Meloidogyninae</taxon>
        <taxon>Meloidogyne</taxon>
    </lineage>
</organism>
<evidence type="ECO:0000256" key="2">
    <source>
        <dbReference type="ARBA" id="ARBA00005189"/>
    </source>
</evidence>
<evidence type="ECO:0000256" key="4">
    <source>
        <dbReference type="ARBA" id="ARBA00011881"/>
    </source>
</evidence>
<feature type="domain" description="Thiolase C-terminal" evidence="14">
    <location>
        <begin position="274"/>
        <end position="393"/>
    </location>
</feature>